<evidence type="ECO:0000313" key="3">
    <source>
        <dbReference type="Proteomes" id="UP000189059"/>
    </source>
</evidence>
<evidence type="ECO:0000313" key="2">
    <source>
        <dbReference type="EMBL" id="OOC62035.1"/>
    </source>
</evidence>
<gene>
    <name evidence="2" type="ORF">BBD40_09310</name>
    <name evidence="1" type="ORF">BBD41_26270</name>
</gene>
<organism evidence="1">
    <name type="scientific">Paenibacillus ihbetae</name>
    <dbReference type="NCBI Taxonomy" id="1870820"/>
    <lineage>
        <taxon>Bacteria</taxon>
        <taxon>Bacillati</taxon>
        <taxon>Bacillota</taxon>
        <taxon>Bacilli</taxon>
        <taxon>Bacillales</taxon>
        <taxon>Paenibacillaceae</taxon>
        <taxon>Paenibacillus</taxon>
    </lineage>
</organism>
<dbReference type="GeneID" id="48311811"/>
<proteinExistence type="predicted"/>
<reference evidence="1" key="1">
    <citation type="submission" date="2016-08" db="EMBL/GenBank/DDBJ databases">
        <title>Complete Genome Seqeunce of Paenibacillus sp. nov. IHBB 9852 from high altitute lake of Indian trans-Himalayas.</title>
        <authorList>
            <person name="Kiran S."/>
            <person name="Swarnkar M.K."/>
            <person name="Rana A."/>
            <person name="Tewari R."/>
            <person name="Gulati A."/>
        </authorList>
    </citation>
    <scope>NUCLEOTIDE SEQUENCE [LARGE SCALE GENOMIC DNA]</scope>
    <source>
        <strain evidence="1">IHBB 9852</strain>
    </source>
</reference>
<name>A0A1B2E741_9BACL</name>
<dbReference type="EMBL" id="CP016809">
    <property type="protein sequence ID" value="ANY75800.1"/>
    <property type="molecule type" value="Genomic_DNA"/>
</dbReference>
<protein>
    <submittedName>
        <fullName evidence="1">Uncharacterized protein</fullName>
    </submittedName>
</protein>
<dbReference type="RefSeq" id="WP_077566840.1">
    <property type="nucleotide sequence ID" value="NZ_CP016809.1"/>
</dbReference>
<dbReference type="KEGG" id="pib:BBD41_26270"/>
<sequence>MAKKAALCALIFIVLLTAAYLADSASRNRYRPGSSQMMQKPGESLEIYHSNEIRNTSSGFSPREYIKILRGLPEPPSDDTP</sequence>
<accession>A0A1B2E741</accession>
<dbReference type="OrthoDB" id="2663790at2"/>
<keyword evidence="3" id="KW-1185">Reference proteome</keyword>
<dbReference type="Proteomes" id="UP000189059">
    <property type="component" value="Unassembled WGS sequence"/>
</dbReference>
<evidence type="ECO:0000313" key="1">
    <source>
        <dbReference type="EMBL" id="ANY75800.1"/>
    </source>
</evidence>
<dbReference type="AlphaFoldDB" id="A0A1B2E741"/>
<reference evidence="2 3" key="2">
    <citation type="submission" date="2016-12" db="EMBL/GenBank/DDBJ databases">
        <title>Genome sequencing and description of Paenibacillus sp. nov. from high altitude lake in the Indian Trans- Himalayas.</title>
        <authorList>
            <person name="Kiran S."/>
            <person name="Swarnkar M.K."/>
            <person name="Rana A."/>
            <person name="Tewari R."/>
            <person name="Gulati A."/>
        </authorList>
    </citation>
    <scope>NUCLEOTIDE SEQUENCE [LARGE SCALE GENOMIC DNA]</scope>
    <source>
        <strain evidence="2 3">IHBB 9951</strain>
    </source>
</reference>
<dbReference type="EMBL" id="MRVI01000001">
    <property type="protein sequence ID" value="OOC62035.1"/>
    <property type="molecule type" value="Genomic_DNA"/>
</dbReference>